<protein>
    <submittedName>
        <fullName evidence="1">Uncharacterized protein</fullName>
    </submittedName>
</protein>
<evidence type="ECO:0000313" key="1">
    <source>
        <dbReference type="EMBL" id="PMN87914.1"/>
    </source>
</evidence>
<gene>
    <name evidence="1" type="ORF">BCT23_24435</name>
</gene>
<proteinExistence type="predicted"/>
<organism evidence="1 2">
    <name type="scientific">Enterovibrio norvegicus</name>
    <dbReference type="NCBI Taxonomy" id="188144"/>
    <lineage>
        <taxon>Bacteria</taxon>
        <taxon>Pseudomonadati</taxon>
        <taxon>Pseudomonadota</taxon>
        <taxon>Gammaproteobacteria</taxon>
        <taxon>Vibrionales</taxon>
        <taxon>Vibrionaceae</taxon>
        <taxon>Enterovibrio</taxon>
    </lineage>
</organism>
<evidence type="ECO:0000313" key="2">
    <source>
        <dbReference type="Proteomes" id="UP000235387"/>
    </source>
</evidence>
<dbReference type="EMBL" id="MDAL01000068">
    <property type="protein sequence ID" value="PMN87914.1"/>
    <property type="molecule type" value="Genomic_DNA"/>
</dbReference>
<name>A0A2N7L3Q4_9GAMM</name>
<accession>A0A2N7L3Q4</accession>
<dbReference type="Proteomes" id="UP000235387">
    <property type="component" value="Unassembled WGS sequence"/>
</dbReference>
<reference evidence="2" key="1">
    <citation type="submission" date="2016-07" db="EMBL/GenBank/DDBJ databases">
        <title>Nontailed viruses are major unrecognized killers of bacteria in the ocean.</title>
        <authorList>
            <person name="Kauffman K."/>
            <person name="Hussain F."/>
            <person name="Yang J."/>
            <person name="Arevalo P."/>
            <person name="Brown J."/>
            <person name="Cutler M."/>
            <person name="Kelly L."/>
            <person name="Polz M.F."/>
        </authorList>
    </citation>
    <scope>NUCLEOTIDE SEQUENCE [LARGE SCALE GENOMIC DNA]</scope>
    <source>
        <strain evidence="2">10N.261.45.A10</strain>
    </source>
</reference>
<comment type="caution">
    <text evidence="1">The sequence shown here is derived from an EMBL/GenBank/DDBJ whole genome shotgun (WGS) entry which is preliminary data.</text>
</comment>
<dbReference type="AlphaFoldDB" id="A0A2N7L3Q4"/>
<sequence length="76" mass="8631">MVREEIVKEVESLMEGKDNLPKHARQSYTAFLQVINGLDIDQHCPYCDELLETEIIETAAIVKCKCGRSNCSFRGL</sequence>